<reference evidence="1 2" key="1">
    <citation type="journal article" date="2014" name="Agronomy (Basel)">
        <title>A Draft Genome Sequence for Ensete ventricosum, the Drought-Tolerant Tree Against Hunger.</title>
        <authorList>
            <person name="Harrison J."/>
            <person name="Moore K.A."/>
            <person name="Paszkiewicz K."/>
            <person name="Jones T."/>
            <person name="Grant M."/>
            <person name="Ambacheew D."/>
            <person name="Muzemil S."/>
            <person name="Studholme D.J."/>
        </authorList>
    </citation>
    <scope>NUCLEOTIDE SEQUENCE [LARGE SCALE GENOMIC DNA]</scope>
</reference>
<comment type="caution">
    <text evidence="1">The sequence shown here is derived from an EMBL/GenBank/DDBJ whole genome shotgun (WGS) entry which is preliminary data.</text>
</comment>
<name>A0A444FPB0_ENSVE</name>
<organism evidence="1 2">
    <name type="scientific">Ensete ventricosum</name>
    <name type="common">Abyssinian banana</name>
    <name type="synonym">Musa ensete</name>
    <dbReference type="NCBI Taxonomy" id="4639"/>
    <lineage>
        <taxon>Eukaryota</taxon>
        <taxon>Viridiplantae</taxon>
        <taxon>Streptophyta</taxon>
        <taxon>Embryophyta</taxon>
        <taxon>Tracheophyta</taxon>
        <taxon>Spermatophyta</taxon>
        <taxon>Magnoliopsida</taxon>
        <taxon>Liliopsida</taxon>
        <taxon>Zingiberales</taxon>
        <taxon>Musaceae</taxon>
        <taxon>Ensete</taxon>
    </lineage>
</organism>
<evidence type="ECO:0000313" key="2">
    <source>
        <dbReference type="Proteomes" id="UP000287651"/>
    </source>
</evidence>
<evidence type="ECO:0000313" key="1">
    <source>
        <dbReference type="EMBL" id="RRT39808.1"/>
    </source>
</evidence>
<accession>A0A444FPB0</accession>
<dbReference type="AlphaFoldDB" id="A0A444FPB0"/>
<dbReference type="Proteomes" id="UP000287651">
    <property type="component" value="Unassembled WGS sequence"/>
</dbReference>
<protein>
    <submittedName>
        <fullName evidence="1">Uncharacterized protein</fullName>
    </submittedName>
</protein>
<proteinExistence type="predicted"/>
<dbReference type="EMBL" id="AMZH03019865">
    <property type="protein sequence ID" value="RRT39808.1"/>
    <property type="molecule type" value="Genomic_DNA"/>
</dbReference>
<sequence length="191" mass="21671">MRRLGRRRLSEDAMGEARCWSPADWSHRAMTASPASPPAAAAAAVPAPPCCTWPPMWRCALRWGANFPQPWCPPTPIYKMPRPTAPPDRDREGGSRKHICRDLSQLQGDIGKIRSRPAEMRKGSRNWVLDGCGSGWDLGQWGWDRVEPGTLILGRRESMDGGDRRIDRRWDWNGKMRRFLAPNGRWEKGEG</sequence>
<gene>
    <name evidence="1" type="ORF">B296_00053168</name>
</gene>